<dbReference type="OMA" id="MESIGAC"/>
<dbReference type="SUPFAM" id="SSF52833">
    <property type="entry name" value="Thioredoxin-like"/>
    <property type="match status" value="1"/>
</dbReference>
<dbReference type="STRING" id="656061.D5GL15"/>
<evidence type="ECO:0000313" key="3">
    <source>
        <dbReference type="Proteomes" id="UP000006911"/>
    </source>
</evidence>
<feature type="compositionally biased region" description="Pro residues" evidence="1">
    <location>
        <begin position="68"/>
        <end position="83"/>
    </location>
</feature>
<evidence type="ECO:0000256" key="1">
    <source>
        <dbReference type="SAM" id="MobiDB-lite"/>
    </source>
</evidence>
<proteinExistence type="predicted"/>
<organism evidence="2 3">
    <name type="scientific">Tuber melanosporum (strain Mel28)</name>
    <name type="common">Perigord black truffle</name>
    <dbReference type="NCBI Taxonomy" id="656061"/>
    <lineage>
        <taxon>Eukaryota</taxon>
        <taxon>Fungi</taxon>
        <taxon>Dikarya</taxon>
        <taxon>Ascomycota</taxon>
        <taxon>Pezizomycotina</taxon>
        <taxon>Pezizomycetes</taxon>
        <taxon>Pezizales</taxon>
        <taxon>Tuberaceae</taxon>
        <taxon>Tuber</taxon>
    </lineage>
</organism>
<dbReference type="HOGENOM" id="CLU_894345_0_0_1"/>
<gene>
    <name evidence="2" type="ORF">GSTUM_00009911001</name>
</gene>
<name>D5GL15_TUBMM</name>
<protein>
    <submittedName>
        <fullName evidence="2">(Perigord truffle) hypothetical protein</fullName>
    </submittedName>
</protein>
<dbReference type="RefSeq" id="XP_002841017.1">
    <property type="nucleotide sequence ID" value="XM_002840971.1"/>
</dbReference>
<dbReference type="AlphaFoldDB" id="D5GL15"/>
<dbReference type="GeneID" id="9185802"/>
<evidence type="ECO:0000313" key="2">
    <source>
        <dbReference type="EMBL" id="CAZ85208.1"/>
    </source>
</evidence>
<dbReference type="InterPro" id="IPR036249">
    <property type="entry name" value="Thioredoxin-like_sf"/>
</dbReference>
<dbReference type="eggNOG" id="ENOG502SFSW">
    <property type="taxonomic scope" value="Eukaryota"/>
</dbReference>
<feature type="region of interest" description="Disordered" evidence="1">
    <location>
        <begin position="63"/>
        <end position="135"/>
    </location>
</feature>
<dbReference type="KEGG" id="tml:GSTUM_00009911001"/>
<dbReference type="EMBL" id="FN430344">
    <property type="protein sequence ID" value="CAZ85208.1"/>
    <property type="molecule type" value="Genomic_DNA"/>
</dbReference>
<dbReference type="InParanoid" id="D5GL15"/>
<dbReference type="Proteomes" id="UP000006911">
    <property type="component" value="Unassembled WGS sequence"/>
</dbReference>
<keyword evidence="3" id="KW-1185">Reference proteome</keyword>
<sequence>MGLQYNSPLLVTSPPRITQPILQHPVPHRILVRNFTAFTNKSTTSTFSPLVLCPESLSLRTSPLPMSCRPPQPPPPQPSPSPPLFSAASSKKRSPQIAFADDTPPSSRPPSRSHTQKRLRAKRAGERPSWVSGKGDGIGLDARVEAVVVDVLWPGAESLDCGRKVSDLRRSRGFTVLCFLGCTIEHLQSLGQVASLLGNLNTDVFGVSLSAPPPYTSSLPIIHDRTRALTLSLGLLHPLGGGRQALDAIVILDRDSRERAVLPVGWGPRPVPGQCAADEESNSINSIVGRCVKGVEWLCNEALDDAVEDVEMGMMDNEIVMAAL</sequence>
<reference evidence="2 3" key="1">
    <citation type="journal article" date="2010" name="Nature">
        <title>Perigord black truffle genome uncovers evolutionary origins and mechanisms of symbiosis.</title>
        <authorList>
            <person name="Martin F."/>
            <person name="Kohler A."/>
            <person name="Murat C."/>
            <person name="Balestrini R."/>
            <person name="Coutinho P.M."/>
            <person name="Jaillon O."/>
            <person name="Montanini B."/>
            <person name="Morin E."/>
            <person name="Noel B."/>
            <person name="Percudani R."/>
            <person name="Porcel B."/>
            <person name="Rubini A."/>
            <person name="Amicucci A."/>
            <person name="Amselem J."/>
            <person name="Anthouard V."/>
            <person name="Arcioni S."/>
            <person name="Artiguenave F."/>
            <person name="Aury J.M."/>
            <person name="Ballario P."/>
            <person name="Bolchi A."/>
            <person name="Brenna A."/>
            <person name="Brun A."/>
            <person name="Buee M."/>
            <person name="Cantarel B."/>
            <person name="Chevalier G."/>
            <person name="Couloux A."/>
            <person name="Da Silva C."/>
            <person name="Denoeud F."/>
            <person name="Duplessis S."/>
            <person name="Ghignone S."/>
            <person name="Hilselberger B."/>
            <person name="Iotti M."/>
            <person name="Marcais B."/>
            <person name="Mello A."/>
            <person name="Miranda M."/>
            <person name="Pacioni G."/>
            <person name="Quesneville H."/>
            <person name="Riccioni C."/>
            <person name="Ruotolo R."/>
            <person name="Splivallo R."/>
            <person name="Stocchi V."/>
            <person name="Tisserant E."/>
            <person name="Viscomi A.R."/>
            <person name="Zambonelli A."/>
            <person name="Zampieri E."/>
            <person name="Henrissat B."/>
            <person name="Lebrun M.H."/>
            <person name="Paolocci F."/>
            <person name="Bonfante P."/>
            <person name="Ottonello S."/>
            <person name="Wincker P."/>
        </authorList>
    </citation>
    <scope>NUCLEOTIDE SEQUENCE [LARGE SCALE GENOMIC DNA]</scope>
    <source>
        <strain evidence="2 3">Mel28</strain>
    </source>
</reference>
<accession>D5GL15</accession>